<feature type="transmembrane region" description="Helical" evidence="1">
    <location>
        <begin position="90"/>
        <end position="112"/>
    </location>
</feature>
<sequence length="156" mass="16259">MDLVAVLASWPGARWLHGSGTAYLFVNAAHILGIGLLLGAVLPLDARLLGLTRAIPAALLVPFLSRAAMLGVGLALATGLWLFTVRPAEYLGNAAFLAKMGLLALALANIGWQHASGGYRRLLAGAEPTPGVKLRALASMGLWLGVLLAGRWIGFL</sequence>
<dbReference type="InterPro" id="IPR046586">
    <property type="entry name" value="DUF6644"/>
</dbReference>
<evidence type="ECO:0000313" key="3">
    <source>
        <dbReference type="EMBL" id="MFD2140899.1"/>
    </source>
</evidence>
<feature type="transmembrane region" description="Helical" evidence="1">
    <location>
        <begin position="63"/>
        <end position="84"/>
    </location>
</feature>
<dbReference type="EMBL" id="JBHUHD010000001">
    <property type="protein sequence ID" value="MFD2140899.1"/>
    <property type="molecule type" value="Genomic_DNA"/>
</dbReference>
<comment type="caution">
    <text evidence="3">The sequence shown here is derived from an EMBL/GenBank/DDBJ whole genome shotgun (WGS) entry which is preliminary data.</text>
</comment>
<dbReference type="Proteomes" id="UP001597299">
    <property type="component" value="Unassembled WGS sequence"/>
</dbReference>
<accession>A0ABW4YXR2</accession>
<feature type="domain" description="DUF6644" evidence="2">
    <location>
        <begin position="24"/>
        <end position="155"/>
    </location>
</feature>
<feature type="transmembrane region" description="Helical" evidence="1">
    <location>
        <begin position="132"/>
        <end position="153"/>
    </location>
</feature>
<gene>
    <name evidence="3" type="ORF">ACFSNC_10845</name>
</gene>
<keyword evidence="4" id="KW-1185">Reference proteome</keyword>
<evidence type="ECO:0000256" key="1">
    <source>
        <dbReference type="SAM" id="Phobius"/>
    </source>
</evidence>
<name>A0ABW4YXR2_9HYPH</name>
<keyword evidence="1" id="KW-0812">Transmembrane</keyword>
<dbReference type="RefSeq" id="WP_213350549.1">
    <property type="nucleotide sequence ID" value="NZ_JAHBGB010000002.1"/>
</dbReference>
<feature type="transmembrane region" description="Helical" evidence="1">
    <location>
        <begin position="20"/>
        <end position="42"/>
    </location>
</feature>
<protein>
    <submittedName>
        <fullName evidence="3">DUF6644 family protein</fullName>
    </submittedName>
</protein>
<dbReference type="Pfam" id="PF20349">
    <property type="entry name" value="DUF6644"/>
    <property type="match status" value="1"/>
</dbReference>
<organism evidence="3 4">
    <name type="scientific">Ancylobacter oerskovii</name>
    <dbReference type="NCBI Taxonomy" id="459519"/>
    <lineage>
        <taxon>Bacteria</taxon>
        <taxon>Pseudomonadati</taxon>
        <taxon>Pseudomonadota</taxon>
        <taxon>Alphaproteobacteria</taxon>
        <taxon>Hyphomicrobiales</taxon>
        <taxon>Xanthobacteraceae</taxon>
        <taxon>Ancylobacter</taxon>
    </lineage>
</organism>
<evidence type="ECO:0000259" key="2">
    <source>
        <dbReference type="Pfam" id="PF20349"/>
    </source>
</evidence>
<reference evidence="4" key="1">
    <citation type="journal article" date="2019" name="Int. J. Syst. Evol. Microbiol.">
        <title>The Global Catalogue of Microorganisms (GCM) 10K type strain sequencing project: providing services to taxonomists for standard genome sequencing and annotation.</title>
        <authorList>
            <consortium name="The Broad Institute Genomics Platform"/>
            <consortium name="The Broad Institute Genome Sequencing Center for Infectious Disease"/>
            <person name="Wu L."/>
            <person name="Ma J."/>
        </authorList>
    </citation>
    <scope>NUCLEOTIDE SEQUENCE [LARGE SCALE GENOMIC DNA]</scope>
    <source>
        <strain evidence="4">CCM 7435</strain>
    </source>
</reference>
<evidence type="ECO:0000313" key="4">
    <source>
        <dbReference type="Proteomes" id="UP001597299"/>
    </source>
</evidence>
<proteinExistence type="predicted"/>
<keyword evidence="1" id="KW-0472">Membrane</keyword>
<keyword evidence="1" id="KW-1133">Transmembrane helix</keyword>